<dbReference type="Proteomes" id="UP000305675">
    <property type="component" value="Unassembled WGS sequence"/>
</dbReference>
<evidence type="ECO:0000256" key="5">
    <source>
        <dbReference type="SAM" id="Phobius"/>
    </source>
</evidence>
<comment type="caution">
    <text evidence="6">The sequence shown here is derived from an EMBL/GenBank/DDBJ whole genome shotgun (WGS) entry which is preliminary data.</text>
</comment>
<dbReference type="Gene3D" id="1.20.120.550">
    <property type="entry name" value="Membrane associated eicosanoid/glutathione metabolism-like domain"/>
    <property type="match status" value="1"/>
</dbReference>
<organism evidence="6 7">
    <name type="scientific">Ferrimonas aestuarii</name>
    <dbReference type="NCBI Taxonomy" id="2569539"/>
    <lineage>
        <taxon>Bacteria</taxon>
        <taxon>Pseudomonadati</taxon>
        <taxon>Pseudomonadota</taxon>
        <taxon>Gammaproteobacteria</taxon>
        <taxon>Alteromonadales</taxon>
        <taxon>Ferrimonadaceae</taxon>
        <taxon>Ferrimonas</taxon>
    </lineage>
</organism>
<dbReference type="InterPro" id="IPR001129">
    <property type="entry name" value="Membr-assoc_MAPEG"/>
</dbReference>
<evidence type="ECO:0000256" key="3">
    <source>
        <dbReference type="ARBA" id="ARBA00022989"/>
    </source>
</evidence>
<comment type="subcellular location">
    <subcellularLocation>
        <location evidence="1">Membrane</location>
    </subcellularLocation>
</comment>
<feature type="transmembrane region" description="Helical" evidence="5">
    <location>
        <begin position="117"/>
        <end position="137"/>
    </location>
</feature>
<evidence type="ECO:0000313" key="6">
    <source>
        <dbReference type="EMBL" id="TKB55503.1"/>
    </source>
</evidence>
<proteinExistence type="predicted"/>
<feature type="transmembrane region" description="Helical" evidence="5">
    <location>
        <begin position="6"/>
        <end position="29"/>
    </location>
</feature>
<dbReference type="SUPFAM" id="SSF161084">
    <property type="entry name" value="MAPEG domain-like"/>
    <property type="match status" value="1"/>
</dbReference>
<evidence type="ECO:0000313" key="7">
    <source>
        <dbReference type="Proteomes" id="UP000305675"/>
    </source>
</evidence>
<evidence type="ECO:0000256" key="1">
    <source>
        <dbReference type="ARBA" id="ARBA00004370"/>
    </source>
</evidence>
<keyword evidence="4 5" id="KW-0472">Membrane</keyword>
<keyword evidence="7" id="KW-1185">Reference proteome</keyword>
<dbReference type="RefSeq" id="WP_136863260.1">
    <property type="nucleotide sequence ID" value="NZ_SWCJ01000005.1"/>
</dbReference>
<dbReference type="PANTHER" id="PTHR35371">
    <property type="entry name" value="INNER MEMBRANE PROTEIN"/>
    <property type="match status" value="1"/>
</dbReference>
<dbReference type="PANTHER" id="PTHR35371:SF1">
    <property type="entry name" value="BLR7753 PROTEIN"/>
    <property type="match status" value="1"/>
</dbReference>
<reference evidence="6 7" key="1">
    <citation type="submission" date="2019-04" db="EMBL/GenBank/DDBJ databases">
        <authorList>
            <person name="Hwang J.C."/>
        </authorList>
    </citation>
    <scope>NUCLEOTIDE SEQUENCE [LARGE SCALE GENOMIC DNA]</scope>
    <source>
        <strain evidence="6 7">IMCC35002</strain>
    </source>
</reference>
<keyword evidence="3 5" id="KW-1133">Transmembrane helix</keyword>
<dbReference type="AlphaFoldDB" id="A0A4U1BNK2"/>
<keyword evidence="2 5" id="KW-0812">Transmembrane</keyword>
<sequence>MFEQYSLTLIALALMLFTMFMQSTIAMVAHRKQSHYVPGVVDENLGHDSFVFRSHRTFLNSLENVPLMALTILTSMFVGMTPTSLAAFTWVFVIARLLHMVLYYAIATEKNPSPRSYFFAIGFFANFGLLINLGLTLI</sequence>
<dbReference type="InterPro" id="IPR023352">
    <property type="entry name" value="MAPEG-like_dom_sf"/>
</dbReference>
<evidence type="ECO:0000256" key="4">
    <source>
        <dbReference type="ARBA" id="ARBA00023136"/>
    </source>
</evidence>
<gene>
    <name evidence="6" type="ORF">FCL42_09980</name>
</gene>
<evidence type="ECO:0000256" key="2">
    <source>
        <dbReference type="ARBA" id="ARBA00022692"/>
    </source>
</evidence>
<accession>A0A4U1BNK2</accession>
<name>A0A4U1BNK2_9GAMM</name>
<dbReference type="GO" id="GO:0016020">
    <property type="term" value="C:membrane"/>
    <property type="evidence" value="ECO:0007669"/>
    <property type="project" value="UniProtKB-SubCell"/>
</dbReference>
<dbReference type="OrthoDB" id="5880499at2"/>
<dbReference type="Pfam" id="PF01124">
    <property type="entry name" value="MAPEG"/>
    <property type="match status" value="1"/>
</dbReference>
<dbReference type="EMBL" id="SWCJ01000005">
    <property type="protein sequence ID" value="TKB55503.1"/>
    <property type="molecule type" value="Genomic_DNA"/>
</dbReference>
<protein>
    <submittedName>
        <fullName evidence="6">MAPEG family protein</fullName>
    </submittedName>
</protein>